<sequence>MAHAAALPLSPPLTFRNKKRRIQWDMGDYQHSMTSESCAPLFSAPDSQRMMSYGNPDFPDILGFDDTLLNSEVQLQNDMPGVLPIPSSSASPFGLIAADIPYPGGINAPVAPELNPNSEQQSGFNLNNRNNQIKQYKRRKSHNIVERRYRVNLNAKFRKLEEVVLQGTASPSPSSPYSSQQTPSPRRPSSPQKTRSKARVLDGALSYIESLESEISSLKEAMDVSKD</sequence>
<dbReference type="InterPro" id="IPR036638">
    <property type="entry name" value="HLH_DNA-bd_sf"/>
</dbReference>
<dbReference type="SUPFAM" id="SSF47459">
    <property type="entry name" value="HLH, helix-loop-helix DNA-binding domain"/>
    <property type="match status" value="1"/>
</dbReference>
<dbReference type="AlphaFoldDB" id="A0A7R7XWB5"/>
<feature type="domain" description="BHLH" evidence="2">
    <location>
        <begin position="137"/>
        <end position="211"/>
    </location>
</feature>
<name>A0A7R7XWB5_9EURO</name>
<gene>
    <name evidence="3" type="ORF">APUU_61037S</name>
</gene>
<dbReference type="KEGG" id="apuu:APUU_61037S"/>
<feature type="region of interest" description="Disordered" evidence="1">
    <location>
        <begin position="166"/>
        <end position="199"/>
    </location>
</feature>
<dbReference type="GO" id="GO:0046983">
    <property type="term" value="F:protein dimerization activity"/>
    <property type="evidence" value="ECO:0007669"/>
    <property type="project" value="InterPro"/>
</dbReference>
<dbReference type="Proteomes" id="UP000654913">
    <property type="component" value="Chromosome 6"/>
</dbReference>
<dbReference type="Pfam" id="PF00010">
    <property type="entry name" value="HLH"/>
    <property type="match status" value="1"/>
</dbReference>
<dbReference type="InterPro" id="IPR011598">
    <property type="entry name" value="bHLH_dom"/>
</dbReference>
<evidence type="ECO:0000313" key="3">
    <source>
        <dbReference type="EMBL" id="BCS27989.1"/>
    </source>
</evidence>
<protein>
    <recommendedName>
        <fullName evidence="2">BHLH domain-containing protein</fullName>
    </recommendedName>
</protein>
<dbReference type="Gene3D" id="4.10.280.10">
    <property type="entry name" value="Helix-loop-helix DNA-binding domain"/>
    <property type="match status" value="1"/>
</dbReference>
<accession>A0A7R7XWB5</accession>
<dbReference type="PROSITE" id="PS50888">
    <property type="entry name" value="BHLH"/>
    <property type="match status" value="1"/>
</dbReference>
<dbReference type="RefSeq" id="XP_041560175.1">
    <property type="nucleotide sequence ID" value="XM_041694334.1"/>
</dbReference>
<feature type="compositionally biased region" description="Low complexity" evidence="1">
    <location>
        <begin position="170"/>
        <end position="193"/>
    </location>
</feature>
<organism evidence="3 4">
    <name type="scientific">Aspergillus puulaauensis</name>
    <dbReference type="NCBI Taxonomy" id="1220207"/>
    <lineage>
        <taxon>Eukaryota</taxon>
        <taxon>Fungi</taxon>
        <taxon>Dikarya</taxon>
        <taxon>Ascomycota</taxon>
        <taxon>Pezizomycotina</taxon>
        <taxon>Eurotiomycetes</taxon>
        <taxon>Eurotiomycetidae</taxon>
        <taxon>Eurotiales</taxon>
        <taxon>Aspergillaceae</taxon>
        <taxon>Aspergillus</taxon>
    </lineage>
</organism>
<reference evidence="3" key="1">
    <citation type="submission" date="2021-01" db="EMBL/GenBank/DDBJ databases">
        <authorList>
            <consortium name="Aspergillus puulaauensis MK2 genome sequencing consortium"/>
            <person name="Kazuki M."/>
            <person name="Futagami T."/>
        </authorList>
    </citation>
    <scope>NUCLEOTIDE SEQUENCE</scope>
    <source>
        <strain evidence="3">MK2</strain>
    </source>
</reference>
<dbReference type="SMART" id="SM00353">
    <property type="entry name" value="HLH"/>
    <property type="match status" value="1"/>
</dbReference>
<keyword evidence="4" id="KW-1185">Reference proteome</keyword>
<evidence type="ECO:0000256" key="1">
    <source>
        <dbReference type="SAM" id="MobiDB-lite"/>
    </source>
</evidence>
<dbReference type="OrthoDB" id="4511011at2759"/>
<dbReference type="GeneID" id="64977986"/>
<evidence type="ECO:0000259" key="2">
    <source>
        <dbReference type="PROSITE" id="PS50888"/>
    </source>
</evidence>
<proteinExistence type="predicted"/>
<reference evidence="3" key="2">
    <citation type="submission" date="2021-02" db="EMBL/GenBank/DDBJ databases">
        <title>Aspergillus puulaauensis MK2 genome sequence.</title>
        <authorList>
            <person name="Futagami T."/>
            <person name="Mori K."/>
            <person name="Kadooka C."/>
            <person name="Tanaka T."/>
        </authorList>
    </citation>
    <scope>NUCLEOTIDE SEQUENCE</scope>
    <source>
        <strain evidence="3">MK2</strain>
    </source>
</reference>
<evidence type="ECO:0000313" key="4">
    <source>
        <dbReference type="Proteomes" id="UP000654913"/>
    </source>
</evidence>
<dbReference type="EMBL" id="AP024448">
    <property type="protein sequence ID" value="BCS27989.1"/>
    <property type="molecule type" value="Genomic_DNA"/>
</dbReference>